<dbReference type="Proteomes" id="UP001189122">
    <property type="component" value="Unassembled WGS sequence"/>
</dbReference>
<organism evidence="1">
    <name type="scientific">Spirodela intermedia</name>
    <name type="common">Intermediate duckweed</name>
    <dbReference type="NCBI Taxonomy" id="51605"/>
    <lineage>
        <taxon>Eukaryota</taxon>
        <taxon>Viridiplantae</taxon>
        <taxon>Streptophyta</taxon>
        <taxon>Embryophyta</taxon>
        <taxon>Tracheophyta</taxon>
        <taxon>Spermatophyta</taxon>
        <taxon>Magnoliopsida</taxon>
        <taxon>Liliopsida</taxon>
        <taxon>Araceae</taxon>
        <taxon>Lemnoideae</taxon>
        <taxon>Spirodela</taxon>
    </lineage>
</organism>
<accession>A0A7I8JM42</accession>
<dbReference type="EMBL" id="LR743601">
    <property type="protein sequence ID" value="CAA2631927.1"/>
    <property type="molecule type" value="Genomic_DNA"/>
</dbReference>
<gene>
    <name evidence="1" type="ORF">SI7747_14017575</name>
</gene>
<reference evidence="1 2" key="1">
    <citation type="submission" date="2019-12" db="EMBL/GenBank/DDBJ databases">
        <authorList>
            <person name="Scholz U."/>
            <person name="Mascher M."/>
            <person name="Fiebig A."/>
        </authorList>
    </citation>
    <scope>NUCLEOTIDE SEQUENCE</scope>
</reference>
<proteinExistence type="predicted"/>
<keyword evidence="2" id="KW-1185">Reference proteome</keyword>
<dbReference type="EMBL" id="CACRZD030000014">
    <property type="protein sequence ID" value="CAA6671170.1"/>
    <property type="molecule type" value="Genomic_DNA"/>
</dbReference>
<evidence type="ECO:0000313" key="1">
    <source>
        <dbReference type="EMBL" id="CAA2631927.1"/>
    </source>
</evidence>
<protein>
    <submittedName>
        <fullName evidence="1">Uncharacterized protein</fullName>
    </submittedName>
</protein>
<sequence>MLQDLERCKVFLGKFLIPPFCQYLHAIWSKIQIDVIAYFELNISMVTLQQTILYVFGHELSYL</sequence>
<evidence type="ECO:0000313" key="2">
    <source>
        <dbReference type="Proteomes" id="UP001189122"/>
    </source>
</evidence>
<name>A0A7I8JM42_SPIIN</name>
<dbReference type="AlphaFoldDB" id="A0A7I8JM42"/>